<dbReference type="SUPFAM" id="SSF64307">
    <property type="entry name" value="SirA-like"/>
    <property type="match status" value="1"/>
</dbReference>
<evidence type="ECO:0000313" key="4">
    <source>
        <dbReference type="Proteomes" id="UP000317078"/>
    </source>
</evidence>
<keyword evidence="3" id="KW-0808">Transferase</keyword>
<feature type="domain" description="UPF0033" evidence="2">
    <location>
        <begin position="10"/>
        <end position="79"/>
    </location>
</feature>
<accession>A0A502GH37</accession>
<dbReference type="PANTHER" id="PTHR33279">
    <property type="entry name" value="SULFUR CARRIER PROTEIN YEDF-RELATED"/>
    <property type="match status" value="1"/>
</dbReference>
<dbReference type="PANTHER" id="PTHR33279:SF19">
    <property type="entry name" value="SSL1707 PROTEIN"/>
    <property type="match status" value="1"/>
</dbReference>
<dbReference type="Gene3D" id="3.30.110.40">
    <property type="entry name" value="TusA-like domain"/>
    <property type="match status" value="1"/>
</dbReference>
<dbReference type="InterPro" id="IPR036868">
    <property type="entry name" value="TusA-like_sf"/>
</dbReference>
<dbReference type="GO" id="GO:0016740">
    <property type="term" value="F:transferase activity"/>
    <property type="evidence" value="ECO:0007669"/>
    <property type="project" value="UniProtKB-KW"/>
</dbReference>
<comment type="similarity">
    <text evidence="1">Belongs to the sulfur carrier protein TusA family.</text>
</comment>
<dbReference type="EMBL" id="RCZP01000002">
    <property type="protein sequence ID" value="TPG60630.1"/>
    <property type="molecule type" value="Genomic_DNA"/>
</dbReference>
<dbReference type="Pfam" id="PF01206">
    <property type="entry name" value="TusA"/>
    <property type="match status" value="1"/>
</dbReference>
<organism evidence="3 4">
    <name type="scientific">Muricoccus nepalensis</name>
    <dbReference type="NCBI Taxonomy" id="1854500"/>
    <lineage>
        <taxon>Bacteria</taxon>
        <taxon>Pseudomonadati</taxon>
        <taxon>Pseudomonadota</taxon>
        <taxon>Alphaproteobacteria</taxon>
        <taxon>Acetobacterales</taxon>
        <taxon>Roseomonadaceae</taxon>
        <taxon>Muricoccus</taxon>
    </lineage>
</organism>
<dbReference type="Proteomes" id="UP000317078">
    <property type="component" value="Unassembled WGS sequence"/>
</dbReference>
<reference evidence="3 4" key="1">
    <citation type="journal article" date="2019" name="Environ. Microbiol.">
        <title>Species interactions and distinct microbial communities in high Arctic permafrost affected cryosols are associated with the CH4 and CO2 gas fluxes.</title>
        <authorList>
            <person name="Altshuler I."/>
            <person name="Hamel J."/>
            <person name="Turney S."/>
            <person name="Magnuson E."/>
            <person name="Levesque R."/>
            <person name="Greer C."/>
            <person name="Whyte L.G."/>
        </authorList>
    </citation>
    <scope>NUCLEOTIDE SEQUENCE [LARGE SCALE GENOMIC DNA]</scope>
    <source>
        <strain evidence="3 4">S9.3B</strain>
    </source>
</reference>
<dbReference type="OrthoDB" id="9794210at2"/>
<gene>
    <name evidence="3" type="ORF">EAH89_02605</name>
</gene>
<comment type="caution">
    <text evidence="3">The sequence shown here is derived from an EMBL/GenBank/DDBJ whole genome shotgun (WGS) entry which is preliminary data.</text>
</comment>
<dbReference type="InterPro" id="IPR001455">
    <property type="entry name" value="TusA-like"/>
</dbReference>
<sequence length="81" mass="8782">MAGTWTPQATLDITRESCPMTFVRTRLALDRLAAGEVLLVLLRGEEPRRNVPRTAAEQGHAVLGMEEGPDGSARLLIRKGG</sequence>
<evidence type="ECO:0000313" key="3">
    <source>
        <dbReference type="EMBL" id="TPG60630.1"/>
    </source>
</evidence>
<evidence type="ECO:0000256" key="1">
    <source>
        <dbReference type="ARBA" id="ARBA00008984"/>
    </source>
</evidence>
<evidence type="ECO:0000259" key="2">
    <source>
        <dbReference type="Pfam" id="PF01206"/>
    </source>
</evidence>
<protein>
    <submittedName>
        <fullName evidence="3">Sulfurtransferase TusA family protein</fullName>
    </submittedName>
</protein>
<dbReference type="AlphaFoldDB" id="A0A502GH37"/>
<dbReference type="RefSeq" id="WP_140881558.1">
    <property type="nucleotide sequence ID" value="NZ_RCZP01000002.1"/>
</dbReference>
<keyword evidence="4" id="KW-1185">Reference proteome</keyword>
<dbReference type="CDD" id="cd00291">
    <property type="entry name" value="SirA_YedF_YeeD"/>
    <property type="match status" value="1"/>
</dbReference>
<name>A0A502GH37_9PROT</name>
<proteinExistence type="inferred from homology"/>